<organism evidence="1">
    <name type="scientific">Oryza meridionalis</name>
    <dbReference type="NCBI Taxonomy" id="40149"/>
    <lineage>
        <taxon>Eukaryota</taxon>
        <taxon>Viridiplantae</taxon>
        <taxon>Streptophyta</taxon>
        <taxon>Embryophyta</taxon>
        <taxon>Tracheophyta</taxon>
        <taxon>Spermatophyta</taxon>
        <taxon>Magnoliopsida</taxon>
        <taxon>Liliopsida</taxon>
        <taxon>Poales</taxon>
        <taxon>Poaceae</taxon>
        <taxon>BOP clade</taxon>
        <taxon>Oryzoideae</taxon>
        <taxon>Oryzeae</taxon>
        <taxon>Oryzinae</taxon>
        <taxon>Oryza</taxon>
    </lineage>
</organism>
<proteinExistence type="predicted"/>
<keyword evidence="2" id="KW-1185">Reference proteome</keyword>
<dbReference type="EnsemblPlants" id="OMERI05G13600.1">
    <property type="protein sequence ID" value="OMERI05G13600.1"/>
    <property type="gene ID" value="OMERI05G13600"/>
</dbReference>
<sequence length="84" mass="9109">MGGEETDEGRRSSRALLRVFDGGSAAVDQATAGGQPARGWPTVGARAMAKPPDLVRLFLPTFTTLWLHQPVYYGVDRCGGWDME</sequence>
<dbReference type="AlphaFoldDB" id="A0A0E0DR53"/>
<evidence type="ECO:0000313" key="1">
    <source>
        <dbReference type="EnsemblPlants" id="OMERI05G13600.1"/>
    </source>
</evidence>
<evidence type="ECO:0000313" key="2">
    <source>
        <dbReference type="Proteomes" id="UP000008021"/>
    </source>
</evidence>
<accession>A0A0E0DR53</accession>
<reference evidence="1" key="1">
    <citation type="submission" date="2015-04" db="UniProtKB">
        <authorList>
            <consortium name="EnsemblPlants"/>
        </authorList>
    </citation>
    <scope>IDENTIFICATION</scope>
</reference>
<dbReference type="HOGENOM" id="CLU_2531280_0_0_1"/>
<name>A0A0E0DR53_9ORYZ</name>
<dbReference type="Gramene" id="OMERI05G13600.1">
    <property type="protein sequence ID" value="OMERI05G13600.1"/>
    <property type="gene ID" value="OMERI05G13600"/>
</dbReference>
<protein>
    <submittedName>
        <fullName evidence="1">Uncharacterized protein</fullName>
    </submittedName>
</protein>
<dbReference type="Proteomes" id="UP000008021">
    <property type="component" value="Chromosome 5"/>
</dbReference>
<reference evidence="1" key="2">
    <citation type="submission" date="2018-05" db="EMBL/GenBank/DDBJ databases">
        <title>OmerRS3 (Oryza meridionalis Reference Sequence Version 3).</title>
        <authorList>
            <person name="Zhang J."/>
            <person name="Kudrna D."/>
            <person name="Lee S."/>
            <person name="Talag J."/>
            <person name="Welchert J."/>
            <person name="Wing R.A."/>
        </authorList>
    </citation>
    <scope>NUCLEOTIDE SEQUENCE [LARGE SCALE GENOMIC DNA]</scope>
    <source>
        <strain evidence="1">cv. OR44</strain>
    </source>
</reference>